<dbReference type="OrthoDB" id="6612291at2759"/>
<dbReference type="STRING" id="2025994.A0A2T3A9Y4"/>
<dbReference type="InterPro" id="IPR036864">
    <property type="entry name" value="Zn2-C6_fun-type_DNA-bd_sf"/>
</dbReference>
<dbReference type="Gene3D" id="4.10.240.10">
    <property type="entry name" value="Zn(2)-C6 fungal-type DNA-binding domain"/>
    <property type="match status" value="1"/>
</dbReference>
<sequence length="718" mass="80341">MSTPQRRRNGSEASCEPCRQRKIKCDHEKPVCAACQRRKVQSRCWYHPSPLSRPRGAHSRRSRPLQPALITPPTLEQPFNSTTDTANSLPSVHNGSVEDTLRAHTWFSVLNESRRLLPSVIVRESYRHHAGKVNLDHERDTQYIISLLHHNFTQVEKLIEDGFSFTEISVVPSPVVRKFIASLKSTLSAHEHPPVDEAKHAQDTAELARAVITTSSSCVKISPSLDPNAFCDLFCGVTPRVEALGLLCALAAHIHFDFIAAWFGEKRDDKLANQLHRCAIMSLRLARELSTQVNDVMLWLAYEIVQVASSLEACASLAVWRLMGDLATDMYSLGLHRESLQSEKTVPFFLSQYRKRLFAITFNIEKGWSAILNSPPKIPGRYTDLQAPLDLTDDELFTLSAEDLKQVVASKLDQDGWKKVGELTSSTWARLRFKLGQIRSELVEYQFRLTDTDNESELRNISVRCHEAWESIPEYLRYDKYSAAAADLPDSIRLKLARAHLSFVHVNFHIQRVISKDRGGPPTPELLEVSFKMLEGVMSAVIDRGRAPYVCDLPADVLFYALPSAVILLAALQDAARDPERSLPPSVRKAALFRHLSVLVCQLECLAAPEDSTYPFCMHAAKIISRRLDDILEEKMTCSVTATAQTQSATGSSQDRVPADSPDSPPQCSGDDITGPLLQAEYAPTTANLSHLDGVDFETWAANWEFDTGLTNTEWGVF</sequence>
<feature type="compositionally biased region" description="Polar residues" evidence="3">
    <location>
        <begin position="77"/>
        <end position="89"/>
    </location>
</feature>
<dbReference type="InParanoid" id="A0A2T3A9Y4"/>
<reference evidence="5 6" key="1">
    <citation type="journal article" date="2018" name="Mycol. Prog.">
        <title>Coniella lustricola, a new species from submerged detritus.</title>
        <authorList>
            <person name="Raudabaugh D.B."/>
            <person name="Iturriaga T."/>
            <person name="Carver A."/>
            <person name="Mondo S."/>
            <person name="Pangilinan J."/>
            <person name="Lipzen A."/>
            <person name="He G."/>
            <person name="Amirebrahimi M."/>
            <person name="Grigoriev I.V."/>
            <person name="Miller A.N."/>
        </authorList>
    </citation>
    <scope>NUCLEOTIDE SEQUENCE [LARGE SCALE GENOMIC DNA]</scope>
    <source>
        <strain evidence="5 6">B22-T-1</strain>
    </source>
</reference>
<dbReference type="GO" id="GO:0000981">
    <property type="term" value="F:DNA-binding transcription factor activity, RNA polymerase II-specific"/>
    <property type="evidence" value="ECO:0007669"/>
    <property type="project" value="InterPro"/>
</dbReference>
<feature type="domain" description="Zn(2)-C6 fungal-type" evidence="4">
    <location>
        <begin position="14"/>
        <end position="46"/>
    </location>
</feature>
<dbReference type="EMBL" id="KZ678428">
    <property type="protein sequence ID" value="PSR88495.1"/>
    <property type="molecule type" value="Genomic_DNA"/>
</dbReference>
<evidence type="ECO:0000313" key="5">
    <source>
        <dbReference type="EMBL" id="PSR88495.1"/>
    </source>
</evidence>
<feature type="compositionally biased region" description="Low complexity" evidence="3">
    <location>
        <begin position="643"/>
        <end position="654"/>
    </location>
</feature>
<evidence type="ECO:0000256" key="1">
    <source>
        <dbReference type="ARBA" id="ARBA00004123"/>
    </source>
</evidence>
<dbReference type="Proteomes" id="UP000241462">
    <property type="component" value="Unassembled WGS sequence"/>
</dbReference>
<dbReference type="InterPro" id="IPR001138">
    <property type="entry name" value="Zn2Cys6_DnaBD"/>
</dbReference>
<dbReference type="SUPFAM" id="SSF57701">
    <property type="entry name" value="Zn2/Cys6 DNA-binding domain"/>
    <property type="match status" value="1"/>
</dbReference>
<dbReference type="GO" id="GO:0005634">
    <property type="term" value="C:nucleus"/>
    <property type="evidence" value="ECO:0007669"/>
    <property type="project" value="UniProtKB-SubCell"/>
</dbReference>
<name>A0A2T3A9Y4_9PEZI</name>
<dbReference type="PANTHER" id="PTHR31001">
    <property type="entry name" value="UNCHARACTERIZED TRANSCRIPTIONAL REGULATORY PROTEIN"/>
    <property type="match status" value="1"/>
</dbReference>
<feature type="region of interest" description="Disordered" evidence="3">
    <location>
        <begin position="643"/>
        <end position="675"/>
    </location>
</feature>
<dbReference type="PROSITE" id="PS00463">
    <property type="entry name" value="ZN2_CY6_FUNGAL_1"/>
    <property type="match status" value="1"/>
</dbReference>
<proteinExistence type="predicted"/>
<dbReference type="AlphaFoldDB" id="A0A2T3A9Y4"/>
<keyword evidence="2" id="KW-0539">Nucleus</keyword>
<evidence type="ECO:0000256" key="2">
    <source>
        <dbReference type="ARBA" id="ARBA00023242"/>
    </source>
</evidence>
<gene>
    <name evidence="5" type="ORF">BD289DRAFT_367089</name>
</gene>
<accession>A0A2T3A9Y4</accession>
<dbReference type="InterPro" id="IPR050613">
    <property type="entry name" value="Sec_Metabolite_Reg"/>
</dbReference>
<dbReference type="Pfam" id="PF00172">
    <property type="entry name" value="Zn_clus"/>
    <property type="match status" value="1"/>
</dbReference>
<organism evidence="5 6">
    <name type="scientific">Coniella lustricola</name>
    <dbReference type="NCBI Taxonomy" id="2025994"/>
    <lineage>
        <taxon>Eukaryota</taxon>
        <taxon>Fungi</taxon>
        <taxon>Dikarya</taxon>
        <taxon>Ascomycota</taxon>
        <taxon>Pezizomycotina</taxon>
        <taxon>Sordariomycetes</taxon>
        <taxon>Sordariomycetidae</taxon>
        <taxon>Diaporthales</taxon>
        <taxon>Schizoparmaceae</taxon>
        <taxon>Coniella</taxon>
    </lineage>
</organism>
<dbReference type="CDD" id="cd00067">
    <property type="entry name" value="GAL4"/>
    <property type="match status" value="1"/>
</dbReference>
<dbReference type="CDD" id="cd12148">
    <property type="entry name" value="fungal_TF_MHR"/>
    <property type="match status" value="1"/>
</dbReference>
<feature type="region of interest" description="Disordered" evidence="3">
    <location>
        <begin position="47"/>
        <end position="89"/>
    </location>
</feature>
<comment type="subcellular location">
    <subcellularLocation>
        <location evidence="1">Nucleus</location>
    </subcellularLocation>
</comment>
<dbReference type="PANTHER" id="PTHR31001:SF40">
    <property type="entry name" value="ZN(II)2CYS6 TRANSCRIPTION FACTOR (EUROFUNG)"/>
    <property type="match status" value="1"/>
</dbReference>
<dbReference type="SMART" id="SM00066">
    <property type="entry name" value="GAL4"/>
    <property type="match status" value="1"/>
</dbReference>
<evidence type="ECO:0000313" key="6">
    <source>
        <dbReference type="Proteomes" id="UP000241462"/>
    </source>
</evidence>
<dbReference type="PROSITE" id="PS50048">
    <property type="entry name" value="ZN2_CY6_FUNGAL_2"/>
    <property type="match status" value="1"/>
</dbReference>
<evidence type="ECO:0000259" key="4">
    <source>
        <dbReference type="PROSITE" id="PS50048"/>
    </source>
</evidence>
<protein>
    <recommendedName>
        <fullName evidence="4">Zn(2)-C6 fungal-type domain-containing protein</fullName>
    </recommendedName>
</protein>
<keyword evidence="6" id="KW-1185">Reference proteome</keyword>
<evidence type="ECO:0000256" key="3">
    <source>
        <dbReference type="SAM" id="MobiDB-lite"/>
    </source>
</evidence>
<dbReference type="GO" id="GO:0008270">
    <property type="term" value="F:zinc ion binding"/>
    <property type="evidence" value="ECO:0007669"/>
    <property type="project" value="InterPro"/>
</dbReference>